<evidence type="ECO:0000256" key="5">
    <source>
        <dbReference type="ARBA" id="ARBA00010429"/>
    </source>
</evidence>
<feature type="domain" description="Nitrite/sulphite reductase 4Fe-4S" evidence="18">
    <location>
        <begin position="627"/>
        <end position="763"/>
    </location>
</feature>
<organism evidence="23 24">
    <name type="scientific">Agrilactobacillus yilanensis</name>
    <dbReference type="NCBI Taxonomy" id="2485997"/>
    <lineage>
        <taxon>Bacteria</taxon>
        <taxon>Bacillati</taxon>
        <taxon>Bacillota</taxon>
        <taxon>Bacilli</taxon>
        <taxon>Lactobacillales</taxon>
        <taxon>Lactobacillaceae</taxon>
        <taxon>Agrilactobacillus</taxon>
    </lineage>
</organism>
<accession>A0ABW4JCR9</accession>
<dbReference type="SUPFAM" id="SSF56014">
    <property type="entry name" value="Nitrite and sulphite reductase 4Fe-4S domain-like"/>
    <property type="match status" value="1"/>
</dbReference>
<evidence type="ECO:0000256" key="10">
    <source>
        <dbReference type="ARBA" id="ARBA00022723"/>
    </source>
</evidence>
<dbReference type="PRINTS" id="PR00397">
    <property type="entry name" value="SIROHAEM"/>
</dbReference>
<evidence type="ECO:0000259" key="19">
    <source>
        <dbReference type="Pfam" id="PF03460"/>
    </source>
</evidence>
<protein>
    <submittedName>
        <fullName evidence="23">Nitrite reductase large subunit NirB</fullName>
    </submittedName>
</protein>
<comment type="similarity">
    <text evidence="5">Belongs to the nitrite and sulfite reductase 4Fe-4S domain family.</text>
</comment>
<dbReference type="PIRSF" id="PIRSF037149">
    <property type="entry name" value="NirB"/>
    <property type="match status" value="1"/>
</dbReference>
<dbReference type="PANTHER" id="PTHR43809:SF1">
    <property type="entry name" value="NITRITE REDUCTASE (NADH) LARGE SUBUNIT"/>
    <property type="match status" value="1"/>
</dbReference>
<dbReference type="InterPro" id="IPR041854">
    <property type="entry name" value="BFD-like_2Fe2S-bd_dom_sf"/>
</dbReference>
<keyword evidence="11 17" id="KW-0274">FAD</keyword>
<comment type="cofactor">
    <cofactor evidence="1">
        <name>siroheme</name>
        <dbReference type="ChEBI" id="CHEBI:60052"/>
    </cofactor>
</comment>
<dbReference type="PANTHER" id="PTHR43809">
    <property type="entry name" value="NITRITE REDUCTASE (NADH) LARGE SUBUNIT"/>
    <property type="match status" value="1"/>
</dbReference>
<evidence type="ECO:0000256" key="16">
    <source>
        <dbReference type="ARBA" id="ARBA00034078"/>
    </source>
</evidence>
<keyword evidence="13" id="KW-0408">Iron</keyword>
<evidence type="ECO:0000256" key="8">
    <source>
        <dbReference type="ARBA" id="ARBA00022630"/>
    </source>
</evidence>
<feature type="domain" description="FAD/NAD(P)-binding" evidence="21">
    <location>
        <begin position="4"/>
        <end position="280"/>
    </location>
</feature>
<dbReference type="InterPro" id="IPR023753">
    <property type="entry name" value="FAD/NAD-binding_dom"/>
</dbReference>
<dbReference type="InterPro" id="IPR041575">
    <property type="entry name" value="Rubredoxin_C"/>
</dbReference>
<feature type="domain" description="NADH-rubredoxin oxidoreductase C-terminal" evidence="22">
    <location>
        <begin position="321"/>
        <end position="385"/>
    </location>
</feature>
<evidence type="ECO:0000256" key="3">
    <source>
        <dbReference type="ARBA" id="ARBA00001974"/>
    </source>
</evidence>
<evidence type="ECO:0000256" key="14">
    <source>
        <dbReference type="ARBA" id="ARBA00023014"/>
    </source>
</evidence>
<keyword evidence="12" id="KW-0560">Oxidoreductase</keyword>
<comment type="caution">
    <text evidence="23">The sequence shown here is derived from an EMBL/GenBank/DDBJ whole genome shotgun (WGS) entry which is preliminary data.</text>
</comment>
<evidence type="ECO:0000256" key="7">
    <source>
        <dbReference type="ARBA" id="ARBA00022617"/>
    </source>
</evidence>
<keyword evidence="6" id="KW-0004">4Fe-4S</keyword>
<dbReference type="InterPro" id="IPR045854">
    <property type="entry name" value="NO2/SO3_Rdtase_4Fe4S_sf"/>
</dbReference>
<name>A0ABW4JCR9_9LACO</name>
<evidence type="ECO:0000256" key="9">
    <source>
        <dbReference type="ARBA" id="ARBA00022714"/>
    </source>
</evidence>
<keyword evidence="10" id="KW-0479">Metal-binding</keyword>
<feature type="domain" description="BFD-like [2Fe-2S]-binding" evidence="20">
    <location>
        <begin position="416"/>
        <end position="465"/>
    </location>
</feature>
<evidence type="ECO:0000256" key="13">
    <source>
        <dbReference type="ARBA" id="ARBA00023004"/>
    </source>
</evidence>
<evidence type="ECO:0000256" key="11">
    <source>
        <dbReference type="ARBA" id="ARBA00022827"/>
    </source>
</evidence>
<dbReference type="Gene3D" id="3.50.50.60">
    <property type="entry name" value="FAD/NAD(P)-binding domain"/>
    <property type="match status" value="2"/>
</dbReference>
<evidence type="ECO:0000256" key="15">
    <source>
        <dbReference type="ARBA" id="ARBA00023063"/>
    </source>
</evidence>
<dbReference type="PRINTS" id="PR00411">
    <property type="entry name" value="PNDRDTASEI"/>
</dbReference>
<evidence type="ECO:0000259" key="21">
    <source>
        <dbReference type="Pfam" id="PF07992"/>
    </source>
</evidence>
<dbReference type="InterPro" id="IPR036136">
    <property type="entry name" value="Nit/Sulf_reduc_fer-like_dom_sf"/>
</dbReference>
<evidence type="ECO:0000256" key="1">
    <source>
        <dbReference type="ARBA" id="ARBA00001929"/>
    </source>
</evidence>
<dbReference type="NCBIfam" id="TIGR02374">
    <property type="entry name" value="nitri_red_nirB"/>
    <property type="match status" value="1"/>
</dbReference>
<dbReference type="Gene3D" id="1.10.10.1100">
    <property type="entry name" value="BFD-like [2Fe-2S]-binding domain"/>
    <property type="match status" value="1"/>
</dbReference>
<gene>
    <name evidence="23" type="primary">nirB</name>
    <name evidence="23" type="ORF">ACFQ5M_11655</name>
</gene>
<feature type="domain" description="Nitrite/Sulfite reductase ferredoxin-like" evidence="19">
    <location>
        <begin position="554"/>
        <end position="616"/>
    </location>
</feature>
<keyword evidence="8 17" id="KW-0285">Flavoprotein</keyword>
<dbReference type="CDD" id="cd19943">
    <property type="entry name" value="NirB_Fer2_BFD-like_1"/>
    <property type="match status" value="1"/>
</dbReference>
<dbReference type="CDD" id="cd19944">
    <property type="entry name" value="NirB_Fer2_BFD-like_2"/>
    <property type="match status" value="1"/>
</dbReference>
<evidence type="ECO:0000256" key="17">
    <source>
        <dbReference type="PIRNR" id="PIRNR037149"/>
    </source>
</evidence>
<comment type="cofactor">
    <cofactor evidence="2">
        <name>[4Fe-4S] cluster</name>
        <dbReference type="ChEBI" id="CHEBI:49883"/>
    </cofactor>
</comment>
<proteinExistence type="inferred from homology"/>
<dbReference type="InterPro" id="IPR036188">
    <property type="entry name" value="FAD/NAD-bd_sf"/>
</dbReference>
<keyword evidence="15 17" id="KW-0534">Nitrate assimilation</keyword>
<evidence type="ECO:0000313" key="23">
    <source>
        <dbReference type="EMBL" id="MFD1672757.1"/>
    </source>
</evidence>
<dbReference type="InterPro" id="IPR052034">
    <property type="entry name" value="NasD-like"/>
</dbReference>
<evidence type="ECO:0000259" key="20">
    <source>
        <dbReference type="Pfam" id="PF04324"/>
    </source>
</evidence>
<dbReference type="InterPro" id="IPR012744">
    <property type="entry name" value="Nitri_red_NirB"/>
</dbReference>
<dbReference type="SUPFAM" id="SSF51905">
    <property type="entry name" value="FAD/NAD(P)-binding domain"/>
    <property type="match status" value="2"/>
</dbReference>
<feature type="domain" description="BFD-like [2Fe-2S]-binding" evidence="20">
    <location>
        <begin position="478"/>
        <end position="529"/>
    </location>
</feature>
<sequence>MSERLVVIGNGMAGIRAVENVLQCNPDLFEITIIGDENYPAYNRILLSEVLEKQMDWPDIITNNEAWYDENNVRLINHDPAVAIDRTQQLVTTASGQVVPYDQLVLATGSYPFVLPVPGHTLTNVVAFRTINDGKYMQRLAQQGASIAVIGGGLLGLEAAAGLVDQGASVSVIELAPWLMATQLDETAAKLLQKDLEARGLKFYLGAQTKSILGDESGKVKGLQFDNGEVIDVQMVVMSLGIRPETAIAKAAGLKVDRGIQVDDFMRTSDSRIYAIGECMEHAGACIGTVAPSYVQAKIVADVLCGEPTEPFREVQETIELKVPGIDLISAGHIKENDQVKSIIAMDEVNNAYKRIFVKDGIVCGEILYGDVSDGNRYFGMIKHQEDIQEYQATALLYNGQADDGNDVASMPLDEIVCGCNGVTKGTILDAIREKDLTSVEGVGKATRAGTSCGKCKPVIEALLKLELGDKAEGMHEVMCDCTTLSYEAIIKAIKENHWLTSAEVRAGLNWLNPDGCDKCRPAINYYLNMLFPGEHKEEVSARWANERYLANIQNDGTFSVIPRMIAGRTTPEQLIKIAKVAEKFHVPMIKVVNASRIGLYGIRKEDLPKVWHELDMDSGEAYEKTAIREIKTCVGKDWCRFGNINTETLAEKLDVAFAGIDTPHKVKLGITACPRNCSEVLTKDFGVIGIDGGYQLYIGGNNGTQVVAASLLDVVETEDEIMTYFGAYLQWYREHGHYGERTFKVVQRAGVDNVIAMLKDESQRNAYLERGEIAKKAYRDYRNGLEPWQARLQDETTLKALYTVVDITGRTVKEGQ</sequence>
<evidence type="ECO:0000256" key="6">
    <source>
        <dbReference type="ARBA" id="ARBA00022485"/>
    </source>
</evidence>
<dbReference type="Gene3D" id="3.30.413.10">
    <property type="entry name" value="Sulfite Reductase Hemoprotein, domain 1"/>
    <property type="match status" value="1"/>
</dbReference>
<reference evidence="24" key="1">
    <citation type="journal article" date="2019" name="Int. J. Syst. Evol. Microbiol.">
        <title>The Global Catalogue of Microorganisms (GCM) 10K type strain sequencing project: providing services to taxonomists for standard genome sequencing and annotation.</title>
        <authorList>
            <consortium name="The Broad Institute Genomics Platform"/>
            <consortium name="The Broad Institute Genome Sequencing Center for Infectious Disease"/>
            <person name="Wu L."/>
            <person name="Ma J."/>
        </authorList>
    </citation>
    <scope>NUCLEOTIDE SEQUENCE [LARGE SCALE GENOMIC DNA]</scope>
    <source>
        <strain evidence="24">CCM 8896</strain>
    </source>
</reference>
<dbReference type="InterPro" id="IPR006067">
    <property type="entry name" value="NO2/SO3_Rdtase_4Fe4S_dom"/>
</dbReference>
<dbReference type="InterPro" id="IPR006066">
    <property type="entry name" value="NO2/SO3_Rdtase_FeS/sirohaem_BS"/>
</dbReference>
<dbReference type="InterPro" id="IPR016156">
    <property type="entry name" value="FAD/NAD-linked_Rdtase_dimer_sf"/>
</dbReference>
<keyword evidence="14" id="KW-0411">Iron-sulfur</keyword>
<comment type="pathway">
    <text evidence="4">Nitrogen metabolism; nitrate reduction (assimilation).</text>
</comment>
<evidence type="ECO:0000256" key="12">
    <source>
        <dbReference type="ARBA" id="ARBA00023002"/>
    </source>
</evidence>
<keyword evidence="24" id="KW-1185">Reference proteome</keyword>
<evidence type="ECO:0000259" key="22">
    <source>
        <dbReference type="Pfam" id="PF18267"/>
    </source>
</evidence>
<dbReference type="InterPro" id="IPR005117">
    <property type="entry name" value="NiRdtase/SiRdtase_haem-b_fer"/>
</dbReference>
<keyword evidence="7" id="KW-0349">Heme</keyword>
<evidence type="ECO:0000259" key="18">
    <source>
        <dbReference type="Pfam" id="PF01077"/>
    </source>
</evidence>
<dbReference type="Pfam" id="PF07992">
    <property type="entry name" value="Pyr_redox_2"/>
    <property type="match status" value="1"/>
</dbReference>
<comment type="cofactor">
    <cofactor evidence="16">
        <name>[2Fe-2S] cluster</name>
        <dbReference type="ChEBI" id="CHEBI:190135"/>
    </cofactor>
</comment>
<dbReference type="Gene3D" id="3.30.390.30">
    <property type="match status" value="1"/>
</dbReference>
<dbReference type="Pfam" id="PF03460">
    <property type="entry name" value="NIR_SIR_ferr"/>
    <property type="match status" value="1"/>
</dbReference>
<dbReference type="RefSeq" id="WP_125713179.1">
    <property type="nucleotide sequence ID" value="NZ_JBHTOP010000026.1"/>
</dbReference>
<dbReference type="SUPFAM" id="SSF55124">
    <property type="entry name" value="Nitrite/Sulfite reductase N-terminal domain-like"/>
    <property type="match status" value="1"/>
</dbReference>
<dbReference type="InterPro" id="IPR017121">
    <property type="entry name" value="Nitrite_Rdtase_lsu"/>
</dbReference>
<dbReference type="InterPro" id="IPR007419">
    <property type="entry name" value="BFD-like_2Fe2S-bd_dom"/>
</dbReference>
<comment type="cofactor">
    <cofactor evidence="3 17">
        <name>FAD</name>
        <dbReference type="ChEBI" id="CHEBI:57692"/>
    </cofactor>
</comment>
<dbReference type="Pfam" id="PF18267">
    <property type="entry name" value="Rubredoxin_C"/>
    <property type="match status" value="1"/>
</dbReference>
<evidence type="ECO:0000256" key="2">
    <source>
        <dbReference type="ARBA" id="ARBA00001966"/>
    </source>
</evidence>
<dbReference type="Pfam" id="PF04324">
    <property type="entry name" value="Fer2_BFD"/>
    <property type="match status" value="2"/>
</dbReference>
<keyword evidence="9" id="KW-0001">2Fe-2S</keyword>
<dbReference type="PRINTS" id="PR00368">
    <property type="entry name" value="FADPNR"/>
</dbReference>
<dbReference type="Proteomes" id="UP001597267">
    <property type="component" value="Unassembled WGS sequence"/>
</dbReference>
<evidence type="ECO:0000313" key="24">
    <source>
        <dbReference type="Proteomes" id="UP001597267"/>
    </source>
</evidence>
<evidence type="ECO:0000256" key="4">
    <source>
        <dbReference type="ARBA" id="ARBA00005096"/>
    </source>
</evidence>
<dbReference type="EMBL" id="JBHTOP010000026">
    <property type="protein sequence ID" value="MFD1672757.1"/>
    <property type="molecule type" value="Genomic_DNA"/>
</dbReference>
<dbReference type="Pfam" id="PF01077">
    <property type="entry name" value="NIR_SIR"/>
    <property type="match status" value="1"/>
</dbReference>